<proteinExistence type="inferred from homology"/>
<dbReference type="Gene3D" id="3.20.20.70">
    <property type="entry name" value="Aldolase class I"/>
    <property type="match status" value="1"/>
</dbReference>
<name>A0AAV6VWJ3_9ARAC</name>
<dbReference type="FunFam" id="3.20.20.70:FF:000065">
    <property type="entry name" value="Hyaluronidase"/>
    <property type="match status" value="1"/>
</dbReference>
<dbReference type="Proteomes" id="UP000827092">
    <property type="component" value="Unassembled WGS sequence"/>
</dbReference>
<comment type="caution">
    <text evidence="10">The sequence shown here is derived from an EMBL/GenBank/DDBJ whole genome shotgun (WGS) entry which is preliminary data.</text>
</comment>
<keyword evidence="11" id="KW-1185">Reference proteome</keyword>
<protein>
    <recommendedName>
        <fullName evidence="9">Hyaluronidase</fullName>
        <ecNumber evidence="9">3.2.1.35</ecNumber>
    </recommendedName>
</protein>
<feature type="active site" description="Proton donor" evidence="6">
    <location>
        <position position="122"/>
    </location>
</feature>
<dbReference type="GO" id="GO:0005975">
    <property type="term" value="P:carbohydrate metabolic process"/>
    <property type="evidence" value="ECO:0007669"/>
    <property type="project" value="UniProtKB-UniRule"/>
</dbReference>
<evidence type="ECO:0000256" key="1">
    <source>
        <dbReference type="ARBA" id="ARBA00008871"/>
    </source>
</evidence>
<dbReference type="SUPFAM" id="SSF51445">
    <property type="entry name" value="(Trans)glycosidases"/>
    <property type="match status" value="1"/>
</dbReference>
<evidence type="ECO:0000256" key="4">
    <source>
        <dbReference type="ARBA" id="ARBA00023295"/>
    </source>
</evidence>
<dbReference type="PANTHER" id="PTHR11769:SF35">
    <property type="entry name" value="HYALURONIDASE"/>
    <property type="match status" value="1"/>
</dbReference>
<evidence type="ECO:0000256" key="6">
    <source>
        <dbReference type="PIRSR" id="PIRSR038193-1"/>
    </source>
</evidence>
<dbReference type="InterPro" id="IPR018155">
    <property type="entry name" value="Hyaluronidase"/>
</dbReference>
<dbReference type="PRINTS" id="PR00846">
    <property type="entry name" value="GLHYDRLASE56"/>
</dbReference>
<keyword evidence="2 9" id="KW-0378">Hydrolase</keyword>
<feature type="disulfide bond" evidence="8">
    <location>
        <begin position="198"/>
        <end position="211"/>
    </location>
</feature>
<evidence type="ECO:0000313" key="10">
    <source>
        <dbReference type="EMBL" id="KAG8199841.1"/>
    </source>
</evidence>
<comment type="catalytic activity">
    <reaction evidence="9">
        <text>Random hydrolysis of (1-&gt;4)-linkages between N-acetyl-beta-D-glucosamine and D-glucuronate residues in hyaluronate.</text>
        <dbReference type="EC" id="3.2.1.35"/>
    </reaction>
</comment>
<dbReference type="EC" id="3.2.1.35" evidence="9"/>
<sequence length="400" mass="46495">MIHFYSYRITFLVFFSPVIGFEIYWNVPSLQCKNNYGIDFESLLGKYGVLVNENEKFQGGNITIFYEEQLGLYPKISESGEFINGGIPQRSIMQKHLDKAYTDLQDTIPNPKFRGLGIIDWESWRPAWDLNWYPLSIYRDKSIDYVKEKHPSIDEKLIPITAKKEWERSAKTLMLETIQLSKKLRPFGRWCYYLFPDCYNYAGKKPQDFACSENIQLQNDGIRWLFEASTAICPSVYVNKKHFNDYSFEQRTWKDNGKLKEAFRVANPEAKIYPYVNYFLETELMSQKEFERMVAQVASVGSDGAVIWGSSSSVSTLSRCKDLKTYVTNTIGPVVENVSKRQLMCTNRICNGRGKCTWPGDVDVIAWNLFRIGTKISFNPDDIVCKCDYGYDGRFCEKKY</sequence>
<keyword evidence="3 8" id="KW-1015">Disulfide bond</keyword>
<gene>
    <name evidence="10" type="ORF">JTE90_015839</name>
</gene>
<dbReference type="InterPro" id="IPR017853">
    <property type="entry name" value="GH"/>
</dbReference>
<dbReference type="GO" id="GO:0004415">
    <property type="term" value="F:hyalurononglucosaminidase activity"/>
    <property type="evidence" value="ECO:0007669"/>
    <property type="project" value="UniProtKB-UniRule"/>
</dbReference>
<dbReference type="Pfam" id="PF01630">
    <property type="entry name" value="Glyco_hydro_56"/>
    <property type="match status" value="1"/>
</dbReference>
<evidence type="ECO:0000256" key="2">
    <source>
        <dbReference type="ARBA" id="ARBA00022801"/>
    </source>
</evidence>
<evidence type="ECO:0000256" key="5">
    <source>
        <dbReference type="PIRNR" id="PIRNR038193"/>
    </source>
</evidence>
<dbReference type="AlphaFoldDB" id="A0AAV6VWJ3"/>
<dbReference type="EMBL" id="JAFNEN010000023">
    <property type="protein sequence ID" value="KAG8199841.1"/>
    <property type="molecule type" value="Genomic_DNA"/>
</dbReference>
<comment type="similarity">
    <text evidence="1 5 9">Belongs to the glycosyl hydrolase 56 family.</text>
</comment>
<evidence type="ECO:0000256" key="7">
    <source>
        <dbReference type="PIRSR" id="PIRSR038193-2"/>
    </source>
</evidence>
<evidence type="ECO:0000313" key="11">
    <source>
        <dbReference type="Proteomes" id="UP000827092"/>
    </source>
</evidence>
<feature type="disulfide bond" evidence="8">
    <location>
        <begin position="345"/>
        <end position="356"/>
    </location>
</feature>
<feature type="disulfide bond" evidence="8">
    <location>
        <begin position="32"/>
        <end position="320"/>
    </location>
</feature>
<dbReference type="InterPro" id="IPR013785">
    <property type="entry name" value="Aldolase_TIM"/>
</dbReference>
<reference evidence="10 11" key="1">
    <citation type="journal article" date="2022" name="Nat. Ecol. Evol.">
        <title>A masculinizing supergene underlies an exaggerated male reproductive morph in a spider.</title>
        <authorList>
            <person name="Hendrickx F."/>
            <person name="De Corte Z."/>
            <person name="Sonet G."/>
            <person name="Van Belleghem S.M."/>
            <person name="Kostlbacher S."/>
            <person name="Vangestel C."/>
        </authorList>
    </citation>
    <scope>NUCLEOTIDE SEQUENCE [LARGE SCALE GENOMIC DNA]</scope>
    <source>
        <strain evidence="10">W744_W776</strain>
    </source>
</reference>
<dbReference type="PANTHER" id="PTHR11769">
    <property type="entry name" value="HYALURONIDASE"/>
    <property type="match status" value="1"/>
</dbReference>
<evidence type="ECO:0000256" key="3">
    <source>
        <dbReference type="ARBA" id="ARBA00023157"/>
    </source>
</evidence>
<evidence type="ECO:0000256" key="8">
    <source>
        <dbReference type="PIRSR" id="PIRSR038193-3"/>
    </source>
</evidence>
<feature type="glycosylation site" description="N-linked (GlcNAc...) asparagine" evidence="7">
    <location>
        <position position="337"/>
    </location>
</feature>
<dbReference type="PIRSF" id="PIRSF038193">
    <property type="entry name" value="Hyaluronidase"/>
    <property type="match status" value="1"/>
</dbReference>
<evidence type="ECO:0000256" key="9">
    <source>
        <dbReference type="RuleBase" id="RU610713"/>
    </source>
</evidence>
<dbReference type="GO" id="GO:0030214">
    <property type="term" value="P:hyaluronan catabolic process"/>
    <property type="evidence" value="ECO:0007669"/>
    <property type="project" value="TreeGrafter"/>
</dbReference>
<keyword evidence="4 9" id="KW-0326">Glycosidase</keyword>
<organism evidence="10 11">
    <name type="scientific">Oedothorax gibbosus</name>
    <dbReference type="NCBI Taxonomy" id="931172"/>
    <lineage>
        <taxon>Eukaryota</taxon>
        <taxon>Metazoa</taxon>
        <taxon>Ecdysozoa</taxon>
        <taxon>Arthropoda</taxon>
        <taxon>Chelicerata</taxon>
        <taxon>Arachnida</taxon>
        <taxon>Araneae</taxon>
        <taxon>Araneomorphae</taxon>
        <taxon>Entelegynae</taxon>
        <taxon>Araneoidea</taxon>
        <taxon>Linyphiidae</taxon>
        <taxon>Erigoninae</taxon>
        <taxon>Oedothorax</taxon>
    </lineage>
</organism>
<accession>A0AAV6VWJ3</accession>